<comment type="caution">
    <text evidence="1">The sequence shown here is derived from an EMBL/GenBank/DDBJ whole genome shotgun (WGS) entry which is preliminary data.</text>
</comment>
<accession>A0ABY2BXW8</accession>
<reference evidence="1 2" key="1">
    <citation type="submission" date="2019-03" db="EMBL/GenBank/DDBJ databases">
        <title>Genomic Encyclopedia of Type Strains, Phase IV (KMG-IV): sequencing the most valuable type-strain genomes for metagenomic binning, comparative biology and taxonomic classification.</title>
        <authorList>
            <person name="Goeker M."/>
        </authorList>
    </citation>
    <scope>NUCLEOTIDE SEQUENCE [LARGE SCALE GENOMIC DNA]</scope>
    <source>
        <strain evidence="1 2">DSM 17474</strain>
    </source>
</reference>
<proteinExistence type="predicted"/>
<keyword evidence="2" id="KW-1185">Reference proteome</keyword>
<protein>
    <submittedName>
        <fullName evidence="1">Uncharacterized protein</fullName>
    </submittedName>
</protein>
<evidence type="ECO:0000313" key="2">
    <source>
        <dbReference type="Proteomes" id="UP000294721"/>
    </source>
</evidence>
<dbReference type="EMBL" id="SLXE01000018">
    <property type="protein sequence ID" value="TCP04230.1"/>
    <property type="molecule type" value="Genomic_DNA"/>
</dbReference>
<name>A0ABY2BXW8_9NEIS</name>
<dbReference type="Proteomes" id="UP000294721">
    <property type="component" value="Unassembled WGS sequence"/>
</dbReference>
<evidence type="ECO:0000313" key="1">
    <source>
        <dbReference type="EMBL" id="TCP04230.1"/>
    </source>
</evidence>
<sequence length="48" mass="5644">MLDISAPFGLYGIILNLFHYNWLFDVFCKPCRDSLYHTKFISCSNIIL</sequence>
<organism evidence="1 2">
    <name type="scientific">Uruburuella suis</name>
    <dbReference type="NCBI Taxonomy" id="252130"/>
    <lineage>
        <taxon>Bacteria</taxon>
        <taxon>Pseudomonadati</taxon>
        <taxon>Pseudomonadota</taxon>
        <taxon>Betaproteobacteria</taxon>
        <taxon>Neisseriales</taxon>
        <taxon>Neisseriaceae</taxon>
        <taxon>Uruburuella</taxon>
    </lineage>
</organism>
<gene>
    <name evidence="1" type="ORF">EV680_11834</name>
</gene>